<keyword evidence="8" id="KW-0675">Receptor</keyword>
<dbReference type="CDD" id="cd07456">
    <property type="entry name" value="CRD_FZ5_like"/>
    <property type="match status" value="1"/>
</dbReference>
<dbReference type="Pfam" id="PF01392">
    <property type="entry name" value="Fz"/>
    <property type="match status" value="1"/>
</dbReference>
<feature type="domain" description="FZ" evidence="12">
    <location>
        <begin position="196"/>
        <end position="313"/>
    </location>
</feature>
<accession>A0AAV2TVT3</accession>
<reference evidence="14" key="1">
    <citation type="submission" date="2024-06" db="EMBL/GenBank/DDBJ databases">
        <authorList>
            <person name="Liu X."/>
            <person name="Lenzi L."/>
            <person name="Haldenby T S."/>
            <person name="Uol C."/>
        </authorList>
    </citation>
    <scope>NUCLEOTIDE SEQUENCE</scope>
</reference>
<feature type="transmembrane region" description="Helical" evidence="11">
    <location>
        <begin position="544"/>
        <end position="569"/>
    </location>
</feature>
<keyword evidence="5 11" id="KW-1133">Transmembrane helix</keyword>
<keyword evidence="4 11" id="KW-0812">Transmembrane</keyword>
<dbReference type="Proteomes" id="UP001497525">
    <property type="component" value="Unassembled WGS sequence"/>
</dbReference>
<organism evidence="14 15">
    <name type="scientific">Calicophoron daubneyi</name>
    <name type="common">Rumen fluke</name>
    <name type="synonym">Paramphistomum daubneyi</name>
    <dbReference type="NCBI Taxonomy" id="300641"/>
    <lineage>
        <taxon>Eukaryota</taxon>
        <taxon>Metazoa</taxon>
        <taxon>Spiralia</taxon>
        <taxon>Lophotrochozoa</taxon>
        <taxon>Platyhelminthes</taxon>
        <taxon>Trematoda</taxon>
        <taxon>Digenea</taxon>
        <taxon>Plagiorchiida</taxon>
        <taxon>Pronocephalata</taxon>
        <taxon>Paramphistomoidea</taxon>
        <taxon>Paramphistomidae</taxon>
        <taxon>Calicophoron</taxon>
    </lineage>
</organism>
<dbReference type="CDD" id="cd15035">
    <property type="entry name" value="7tmF_FZD5_FZD8-like"/>
    <property type="match status" value="1"/>
</dbReference>
<dbReference type="InterPro" id="IPR036790">
    <property type="entry name" value="Frizzled_dom_sf"/>
</dbReference>
<evidence type="ECO:0000256" key="8">
    <source>
        <dbReference type="ARBA" id="ARBA00023170"/>
    </source>
</evidence>
<dbReference type="InterPro" id="IPR020067">
    <property type="entry name" value="Frizzled_dom"/>
</dbReference>
<dbReference type="SUPFAM" id="SSF63501">
    <property type="entry name" value="Frizzled cysteine-rich domain"/>
    <property type="match status" value="1"/>
</dbReference>
<feature type="compositionally biased region" description="Basic and acidic residues" evidence="10">
    <location>
        <begin position="326"/>
        <end position="341"/>
    </location>
</feature>
<keyword evidence="7 9" id="KW-1015">Disulfide bond</keyword>
<dbReference type="PROSITE" id="PS50261">
    <property type="entry name" value="G_PROTEIN_RECEP_F2_4"/>
    <property type="match status" value="1"/>
</dbReference>
<dbReference type="SMART" id="SM01330">
    <property type="entry name" value="Frizzled"/>
    <property type="match status" value="1"/>
</dbReference>
<dbReference type="Gene3D" id="1.20.1070.10">
    <property type="entry name" value="Rhodopsin 7-helix transmembrane proteins"/>
    <property type="match status" value="1"/>
</dbReference>
<feature type="transmembrane region" description="Helical" evidence="11">
    <location>
        <begin position="589"/>
        <end position="608"/>
    </location>
</feature>
<dbReference type="PANTHER" id="PTHR11309">
    <property type="entry name" value="FRIZZLED"/>
    <property type="match status" value="1"/>
</dbReference>
<evidence type="ECO:0000259" key="12">
    <source>
        <dbReference type="PROSITE" id="PS50038"/>
    </source>
</evidence>
<keyword evidence="3" id="KW-0217">Developmental protein</keyword>
<dbReference type="GO" id="GO:0005886">
    <property type="term" value="C:plasma membrane"/>
    <property type="evidence" value="ECO:0007669"/>
    <property type="project" value="TreeGrafter"/>
</dbReference>
<comment type="caution">
    <text evidence="9">Lacks conserved residue(s) required for the propagation of feature annotation.</text>
</comment>
<feature type="transmembrane region" description="Helical" evidence="11">
    <location>
        <begin position="676"/>
        <end position="703"/>
    </location>
</feature>
<feature type="transmembrane region" description="Helical" evidence="11">
    <location>
        <begin position="500"/>
        <end position="516"/>
    </location>
</feature>
<dbReference type="Pfam" id="PF01534">
    <property type="entry name" value="Frizzled"/>
    <property type="match status" value="1"/>
</dbReference>
<comment type="caution">
    <text evidence="14">The sequence shown here is derived from an EMBL/GenBank/DDBJ whole genome shotgun (WGS) entry which is preliminary data.</text>
</comment>
<evidence type="ECO:0000256" key="6">
    <source>
        <dbReference type="ARBA" id="ARBA00023136"/>
    </source>
</evidence>
<evidence type="ECO:0000256" key="1">
    <source>
        <dbReference type="ARBA" id="ARBA00004141"/>
    </source>
</evidence>
<evidence type="ECO:0000256" key="9">
    <source>
        <dbReference type="PROSITE-ProRule" id="PRU00090"/>
    </source>
</evidence>
<evidence type="ECO:0000256" key="10">
    <source>
        <dbReference type="SAM" id="MobiDB-lite"/>
    </source>
</evidence>
<proteinExistence type="inferred from homology"/>
<evidence type="ECO:0000256" key="3">
    <source>
        <dbReference type="ARBA" id="ARBA00022473"/>
    </source>
</evidence>
<feature type="region of interest" description="Disordered" evidence="10">
    <location>
        <begin position="312"/>
        <end position="353"/>
    </location>
</feature>
<dbReference type="InterPro" id="IPR015526">
    <property type="entry name" value="Frizzled/SFRP"/>
</dbReference>
<dbReference type="GO" id="GO:0060070">
    <property type="term" value="P:canonical Wnt signaling pathway"/>
    <property type="evidence" value="ECO:0007669"/>
    <property type="project" value="TreeGrafter"/>
</dbReference>
<feature type="domain" description="G-protein coupled receptors family 2 profile 2" evidence="13">
    <location>
        <begin position="464"/>
        <end position="803"/>
    </location>
</feature>
<dbReference type="GO" id="GO:0042813">
    <property type="term" value="F:Wnt receptor activity"/>
    <property type="evidence" value="ECO:0007669"/>
    <property type="project" value="TreeGrafter"/>
</dbReference>
<comment type="similarity">
    <text evidence="2">Belongs to the G-protein coupled receptor Fz/Smo family.</text>
</comment>
<name>A0AAV2TVT3_CALDB</name>
<feature type="transmembrane region" description="Helical" evidence="11">
    <location>
        <begin position="466"/>
        <end position="488"/>
    </location>
</feature>
<protein>
    <recommendedName>
        <fullName evidence="16">Frizzled 5/8</fullName>
    </recommendedName>
</protein>
<feature type="transmembrane region" description="Helical" evidence="11">
    <location>
        <begin position="774"/>
        <end position="796"/>
    </location>
</feature>
<feature type="disulfide bond" evidence="9">
    <location>
        <begin position="209"/>
        <end position="255"/>
    </location>
</feature>
<evidence type="ECO:0008006" key="16">
    <source>
        <dbReference type="Google" id="ProtNLM"/>
    </source>
</evidence>
<dbReference type="InterPro" id="IPR000539">
    <property type="entry name" value="Frizzled/Smoothened_7TM"/>
</dbReference>
<dbReference type="GO" id="GO:0017147">
    <property type="term" value="F:Wnt-protein binding"/>
    <property type="evidence" value="ECO:0007669"/>
    <property type="project" value="TreeGrafter"/>
</dbReference>
<evidence type="ECO:0000256" key="7">
    <source>
        <dbReference type="ARBA" id="ARBA00023157"/>
    </source>
</evidence>
<feature type="region of interest" description="Disordered" evidence="10">
    <location>
        <begin position="942"/>
        <end position="962"/>
    </location>
</feature>
<dbReference type="SMART" id="SM00063">
    <property type="entry name" value="FRI"/>
    <property type="match status" value="1"/>
</dbReference>
<feature type="disulfide bond" evidence="9">
    <location>
        <begin position="201"/>
        <end position="262"/>
    </location>
</feature>
<feature type="disulfide bond" evidence="9">
    <location>
        <begin position="246"/>
        <end position="284"/>
    </location>
</feature>
<evidence type="ECO:0000259" key="13">
    <source>
        <dbReference type="PROSITE" id="PS50261"/>
    </source>
</evidence>
<evidence type="ECO:0000256" key="11">
    <source>
        <dbReference type="SAM" id="Phobius"/>
    </source>
</evidence>
<dbReference type="PANTHER" id="PTHR11309:SF126">
    <property type="entry name" value="FRIZZLED-2"/>
    <property type="match status" value="1"/>
</dbReference>
<evidence type="ECO:0000313" key="15">
    <source>
        <dbReference type="Proteomes" id="UP001497525"/>
    </source>
</evidence>
<feature type="disulfide bond" evidence="9">
    <location>
        <begin position="277"/>
        <end position="301"/>
    </location>
</feature>
<evidence type="ECO:0000313" key="14">
    <source>
        <dbReference type="EMBL" id="CAL5140952.1"/>
    </source>
</evidence>
<evidence type="ECO:0000256" key="5">
    <source>
        <dbReference type="ARBA" id="ARBA00022989"/>
    </source>
</evidence>
<sequence>MPLPQQIGEFTVIFQIQSLTLELNSAAAINVSTVDPRKRMTFLQKRLSSQVYLAPKLTDLCIFGFWLHLYLCIQLLQLSWRVEANSGLQISSVTRFTSNHGKLQVNYDVEHHNRHRQPRSISVLTKIPGSFDKSTAFGHSPKHRVMRSQAENVVNSQSLAPIPSATANGASREVHSEYLGSLSDSILPADEREQLLRPEKCIPIEIPLCKNIGYNLTYMPNAFHHETQEEAGLEVHQFYPLVEINCSEDLRLFLCSMYTPICLPNWHYRLTACRSLCESARDGCMPVMQTYGFGWPERMNCDLLPEGNECVSRRNSTTSTKSSHSKSTDQNDVSNKDRLSPHDLSLSTDPRETQMLRKKLNTSSLVSTDLLSSVRDRMPRKLNEALTELFDKNGRLKHNRLSKNSEKEDEQQQQQYICPPCRCRDPYITSFKPPYNEVVTGGVVGCLPSCRNPAFSSKSDKTFATFWLGLWAVLCILSTLATVATFLADPTRFQYPERPIIYLSACYLMVALGYLIRVGMGHEAIACDGPRLRRGTTGPAQCSIVFLLTYVFAMASSVWWVVLTLTWFLAAGLKWGSEAIAKYSQIYHFLAWFVPGAQAILVLIMSAIDGDPVGGLCYVGSTSLTNLRLFVLAPMCIYLGLGTVFLVAGFVALFKIRSAIKLQARGHLKTDKLEKLMIRIGIFGVLYTVPAIVVIACICYELANREAWERNHNCPCLPIPKMGSLWHEDFIEKLNSMFQTTDYPVKLTDSGTSQNDNSLIRLKSKDDVFQQPEYAIFMLKYFMSLVVGITSGFWIWSSKTLDSWQSCLRRTTNKSCGGKSKRTQNSVVQALCPAGQVVTGRSPPPCSMAWNPGQPKLWMANTGKPMGVGNTPVGVNSCTTWQDDFAPSARLLPQPPQANLTCNHSLGVHLGLNGVGSGSSGSAVGGPGLSMPTMQANSGSFTAGQMDGTAISGGSGNNGQHSHPAVAAAATAAGQMEGGNVLMLSPTPMTHI</sequence>
<comment type="subcellular location">
    <subcellularLocation>
        <location evidence="1">Membrane</location>
        <topology evidence="1">Multi-pass membrane protein</topology>
    </subcellularLocation>
</comment>
<evidence type="ECO:0000256" key="4">
    <source>
        <dbReference type="ARBA" id="ARBA00022692"/>
    </source>
</evidence>
<keyword evidence="6 11" id="KW-0472">Membrane</keyword>
<dbReference type="AlphaFoldDB" id="A0AAV2TVT3"/>
<dbReference type="GO" id="GO:0035567">
    <property type="term" value="P:non-canonical Wnt signaling pathway"/>
    <property type="evidence" value="ECO:0007669"/>
    <property type="project" value="TreeGrafter"/>
</dbReference>
<dbReference type="EMBL" id="CAXLJL010000822">
    <property type="protein sequence ID" value="CAL5140952.1"/>
    <property type="molecule type" value="Genomic_DNA"/>
</dbReference>
<evidence type="ECO:0000256" key="2">
    <source>
        <dbReference type="ARBA" id="ARBA00008077"/>
    </source>
</evidence>
<gene>
    <name evidence="14" type="ORF">CDAUBV1_LOCUS16246</name>
</gene>
<dbReference type="PROSITE" id="PS50038">
    <property type="entry name" value="FZ"/>
    <property type="match status" value="1"/>
</dbReference>
<dbReference type="Gene3D" id="1.10.2000.10">
    <property type="entry name" value="Frizzled cysteine-rich domain"/>
    <property type="match status" value="1"/>
</dbReference>
<dbReference type="PRINTS" id="PR00489">
    <property type="entry name" value="FRIZZLED"/>
</dbReference>
<feature type="transmembrane region" description="Helical" evidence="11">
    <location>
        <begin position="628"/>
        <end position="656"/>
    </location>
</feature>
<dbReference type="InterPro" id="IPR017981">
    <property type="entry name" value="GPCR_2-like_7TM"/>
</dbReference>